<gene>
    <name evidence="2" type="ORF">DICVIV_04081</name>
</gene>
<dbReference type="OrthoDB" id="9974725at2759"/>
<keyword evidence="3" id="KW-1185">Reference proteome</keyword>
<protein>
    <recommendedName>
        <fullName evidence="1">EF-hand domain-containing protein</fullName>
    </recommendedName>
</protein>
<dbReference type="InterPro" id="IPR011992">
    <property type="entry name" value="EF-hand-dom_pair"/>
</dbReference>
<dbReference type="PROSITE" id="PS50222">
    <property type="entry name" value="EF_HAND_2"/>
    <property type="match status" value="1"/>
</dbReference>
<dbReference type="STRING" id="29172.A0A0D8Y5B5"/>
<reference evidence="2 3" key="1">
    <citation type="submission" date="2013-11" db="EMBL/GenBank/DDBJ databases">
        <title>Draft genome of the bovine lungworm Dictyocaulus viviparus.</title>
        <authorList>
            <person name="Mitreva M."/>
        </authorList>
    </citation>
    <scope>NUCLEOTIDE SEQUENCE [LARGE SCALE GENOMIC DNA]</scope>
    <source>
        <strain evidence="2 3">HannoverDv2000</strain>
    </source>
</reference>
<dbReference type="InterPro" id="IPR002048">
    <property type="entry name" value="EF_hand_dom"/>
</dbReference>
<evidence type="ECO:0000313" key="2">
    <source>
        <dbReference type="EMBL" id="KJH49741.1"/>
    </source>
</evidence>
<evidence type="ECO:0000313" key="3">
    <source>
        <dbReference type="Proteomes" id="UP000053766"/>
    </source>
</evidence>
<dbReference type="AlphaFoldDB" id="A0A0D8Y5B5"/>
<dbReference type="GO" id="GO:0005509">
    <property type="term" value="F:calcium ion binding"/>
    <property type="evidence" value="ECO:0007669"/>
    <property type="project" value="InterPro"/>
</dbReference>
<dbReference type="EMBL" id="KN716224">
    <property type="protein sequence ID" value="KJH49741.1"/>
    <property type="molecule type" value="Genomic_DNA"/>
</dbReference>
<feature type="domain" description="EF-hand" evidence="1">
    <location>
        <begin position="56"/>
        <end position="91"/>
    </location>
</feature>
<organism evidence="2 3">
    <name type="scientific">Dictyocaulus viviparus</name>
    <name type="common">Bovine lungworm</name>
    <dbReference type="NCBI Taxonomy" id="29172"/>
    <lineage>
        <taxon>Eukaryota</taxon>
        <taxon>Metazoa</taxon>
        <taxon>Ecdysozoa</taxon>
        <taxon>Nematoda</taxon>
        <taxon>Chromadorea</taxon>
        <taxon>Rhabditida</taxon>
        <taxon>Rhabditina</taxon>
        <taxon>Rhabditomorpha</taxon>
        <taxon>Strongyloidea</taxon>
        <taxon>Metastrongylidae</taxon>
        <taxon>Dictyocaulus</taxon>
    </lineage>
</organism>
<dbReference type="Proteomes" id="UP000053766">
    <property type="component" value="Unassembled WGS sequence"/>
</dbReference>
<accession>A0A0D8Y5B5</accession>
<dbReference type="Gene3D" id="1.10.238.10">
    <property type="entry name" value="EF-hand"/>
    <property type="match status" value="1"/>
</dbReference>
<reference evidence="3" key="2">
    <citation type="journal article" date="2016" name="Sci. Rep.">
        <title>Dictyocaulus viviparus genome, variome and transcriptome elucidate lungworm biology and support future intervention.</title>
        <authorList>
            <person name="McNulty S.N."/>
            <person name="Strube C."/>
            <person name="Rosa B.A."/>
            <person name="Martin J.C."/>
            <person name="Tyagi R."/>
            <person name="Choi Y.J."/>
            <person name="Wang Q."/>
            <person name="Hallsworth Pepin K."/>
            <person name="Zhang X."/>
            <person name="Ozersky P."/>
            <person name="Wilson R.K."/>
            <person name="Sternberg P.W."/>
            <person name="Gasser R.B."/>
            <person name="Mitreva M."/>
        </authorList>
    </citation>
    <scope>NUCLEOTIDE SEQUENCE [LARGE SCALE GENOMIC DNA]</scope>
    <source>
        <strain evidence="3">HannoverDv2000</strain>
    </source>
</reference>
<name>A0A0D8Y5B5_DICVI</name>
<sequence length="143" mass="16159">MRGEDSEVHNAARRSLTDVWNSMTKALHKDITDKISLVDWVGMWADSLTAEKEPAWQNVYLNYMFRLLDASGDELVDLAEYIDVLGTFSVPRDIAIACFDKFATNSAGGPCNSINYNTFTNLWQQYFRSDDINDVGNHLLGTI</sequence>
<evidence type="ECO:0000259" key="1">
    <source>
        <dbReference type="PROSITE" id="PS50222"/>
    </source>
</evidence>
<proteinExistence type="predicted"/>
<dbReference type="SUPFAM" id="SSF47473">
    <property type="entry name" value="EF-hand"/>
    <property type="match status" value="1"/>
</dbReference>